<comment type="caution">
    <text evidence="2">The sequence shown here is derived from an EMBL/GenBank/DDBJ whole genome shotgun (WGS) entry which is preliminary data.</text>
</comment>
<dbReference type="HOGENOM" id="CLU_203653_5_1_5"/>
<evidence type="ECO:0000313" key="3">
    <source>
        <dbReference type="Proteomes" id="UP000015346"/>
    </source>
</evidence>
<name>S9QYZ5_9RHOB</name>
<keyword evidence="1" id="KW-1133">Transmembrane helix</keyword>
<reference evidence="2 3" key="1">
    <citation type="journal article" date="2013" name="Stand. Genomic Sci.">
        <title>Genome sequence of the reddish-pigmented Rubellimicrobium thermophilum type strain (DSM 16684(T)), a member of the Roseobacter clade.</title>
        <authorList>
            <person name="Fiebig A."/>
            <person name="Riedel T."/>
            <person name="Gronow S."/>
            <person name="Petersen J."/>
            <person name="Klenk H.P."/>
            <person name="Goker M."/>
        </authorList>
    </citation>
    <scope>NUCLEOTIDE SEQUENCE [LARGE SCALE GENOMIC DNA]</scope>
    <source>
        <strain evidence="2 3">DSM 16684</strain>
    </source>
</reference>
<proteinExistence type="predicted"/>
<evidence type="ECO:0008006" key="4">
    <source>
        <dbReference type="Google" id="ProtNLM"/>
    </source>
</evidence>
<protein>
    <recommendedName>
        <fullName evidence="4">DUF2474 domain-containing protein</fullName>
    </recommendedName>
</protein>
<dbReference type="EMBL" id="AOLV01000019">
    <property type="protein sequence ID" value="EPX84827.1"/>
    <property type="molecule type" value="Genomic_DNA"/>
</dbReference>
<sequence>MAARRRPGRREILWFLGLWAAGVGTVAVAGLLIRAMLAG</sequence>
<gene>
    <name evidence="2" type="ORF">ruthe_01824</name>
</gene>
<keyword evidence="1" id="KW-0812">Transmembrane</keyword>
<accession>S9QYZ5</accession>
<organism evidence="2 3">
    <name type="scientific">Rubellimicrobium thermophilum DSM 16684</name>
    <dbReference type="NCBI Taxonomy" id="1123069"/>
    <lineage>
        <taxon>Bacteria</taxon>
        <taxon>Pseudomonadati</taxon>
        <taxon>Pseudomonadota</taxon>
        <taxon>Alphaproteobacteria</taxon>
        <taxon>Rhodobacterales</taxon>
        <taxon>Roseobacteraceae</taxon>
        <taxon>Rubellimicrobium</taxon>
    </lineage>
</organism>
<keyword evidence="3" id="KW-1185">Reference proteome</keyword>
<dbReference type="RefSeq" id="WP_021097911.1">
    <property type="nucleotide sequence ID" value="NZ_KE557321.1"/>
</dbReference>
<feature type="transmembrane region" description="Helical" evidence="1">
    <location>
        <begin position="12"/>
        <end position="37"/>
    </location>
</feature>
<evidence type="ECO:0000256" key="1">
    <source>
        <dbReference type="SAM" id="Phobius"/>
    </source>
</evidence>
<dbReference type="Proteomes" id="UP000015346">
    <property type="component" value="Unassembled WGS sequence"/>
</dbReference>
<dbReference type="AlphaFoldDB" id="S9QYZ5"/>
<evidence type="ECO:0000313" key="2">
    <source>
        <dbReference type="EMBL" id="EPX84827.1"/>
    </source>
</evidence>
<keyword evidence="1" id="KW-0472">Membrane</keyword>